<dbReference type="InterPro" id="IPR023584">
    <property type="entry name" value="Ribosome_recyc_fac_dom"/>
</dbReference>
<protein>
    <submittedName>
        <fullName evidence="5">Ribosome recycling factor</fullName>
    </submittedName>
</protein>
<dbReference type="PANTHER" id="PTHR20982">
    <property type="entry name" value="RIBOSOME RECYCLING FACTOR"/>
    <property type="match status" value="1"/>
</dbReference>
<dbReference type="EMBL" id="PFNL01000197">
    <property type="protein sequence ID" value="PIZ44080.1"/>
    <property type="molecule type" value="Genomic_DNA"/>
</dbReference>
<evidence type="ECO:0000256" key="1">
    <source>
        <dbReference type="ARBA" id="ARBA00005912"/>
    </source>
</evidence>
<dbReference type="Gene3D" id="3.30.1360.40">
    <property type="match status" value="1"/>
</dbReference>
<dbReference type="GO" id="GO:0043023">
    <property type="term" value="F:ribosomal large subunit binding"/>
    <property type="evidence" value="ECO:0007669"/>
    <property type="project" value="TreeGrafter"/>
</dbReference>
<dbReference type="FunFam" id="3.30.1360.40:FF:000001">
    <property type="entry name" value="Ribosome-recycling factor"/>
    <property type="match status" value="1"/>
</dbReference>
<gene>
    <name evidence="5" type="ORF">COY32_07180</name>
</gene>
<name>A0A2M7TEJ0_UNCKA</name>
<evidence type="ECO:0000256" key="3">
    <source>
        <dbReference type="SAM" id="Coils"/>
    </source>
</evidence>
<dbReference type="InterPro" id="IPR002661">
    <property type="entry name" value="Ribosome_recyc_fac"/>
</dbReference>
<sequence>MIDTMLSDAQKKFESTKSYLTQELAIMRTSQISPALIQDVEVPAYGGTYPLKELGAISLSDVSTLVVQVWDQSVIDGIAKALTEAQLGSPPSVDGTIIRISIPSMSKEQRENMVKVVKQKSEEAKIAVRNIRQEKNKSFDEMEENGKISEDENARAKKDLQQMVDDCTKEIDTLRDTKTDALLL</sequence>
<accession>A0A2M7TEJ0</accession>
<dbReference type="PANTHER" id="PTHR20982:SF3">
    <property type="entry name" value="MITOCHONDRIAL RIBOSOME RECYCLING FACTOR PSEUDO 1"/>
    <property type="match status" value="1"/>
</dbReference>
<dbReference type="InterPro" id="IPR036191">
    <property type="entry name" value="RRF_sf"/>
</dbReference>
<keyword evidence="2" id="KW-0648">Protein biosynthesis</keyword>
<feature type="domain" description="Ribosome recycling factor" evidence="4">
    <location>
        <begin position="21"/>
        <end position="183"/>
    </location>
</feature>
<evidence type="ECO:0000256" key="2">
    <source>
        <dbReference type="ARBA" id="ARBA00022917"/>
    </source>
</evidence>
<dbReference type="Gene3D" id="1.10.132.20">
    <property type="entry name" value="Ribosome-recycling factor"/>
    <property type="match status" value="1"/>
</dbReference>
<organism evidence="5 6">
    <name type="scientific">candidate division WWE3 bacterium CG_4_10_14_0_2_um_filter_41_14</name>
    <dbReference type="NCBI Taxonomy" id="1975072"/>
    <lineage>
        <taxon>Bacteria</taxon>
        <taxon>Katanobacteria</taxon>
    </lineage>
</organism>
<proteinExistence type="inferred from homology"/>
<keyword evidence="3" id="KW-0175">Coiled coil</keyword>
<comment type="caution">
    <text evidence="5">The sequence shown here is derived from an EMBL/GenBank/DDBJ whole genome shotgun (WGS) entry which is preliminary data.</text>
</comment>
<evidence type="ECO:0000313" key="6">
    <source>
        <dbReference type="Proteomes" id="UP000228920"/>
    </source>
</evidence>
<dbReference type="SUPFAM" id="SSF55194">
    <property type="entry name" value="Ribosome recycling factor, RRF"/>
    <property type="match status" value="1"/>
</dbReference>
<comment type="similarity">
    <text evidence="1">Belongs to the RRF family.</text>
</comment>
<dbReference type="AlphaFoldDB" id="A0A2M7TEJ0"/>
<dbReference type="Pfam" id="PF01765">
    <property type="entry name" value="RRF"/>
    <property type="match status" value="1"/>
</dbReference>
<dbReference type="Proteomes" id="UP000228920">
    <property type="component" value="Unassembled WGS sequence"/>
</dbReference>
<feature type="coiled-coil region" evidence="3">
    <location>
        <begin position="114"/>
        <end position="177"/>
    </location>
</feature>
<evidence type="ECO:0000313" key="5">
    <source>
        <dbReference type="EMBL" id="PIZ44080.1"/>
    </source>
</evidence>
<reference evidence="6" key="1">
    <citation type="submission" date="2017-09" db="EMBL/GenBank/DDBJ databases">
        <title>Depth-based differentiation of microbial function through sediment-hosted aquifers and enrichment of novel symbionts in the deep terrestrial subsurface.</title>
        <authorList>
            <person name="Probst A.J."/>
            <person name="Ladd B."/>
            <person name="Jarett J.K."/>
            <person name="Geller-Mcgrath D.E."/>
            <person name="Sieber C.M.K."/>
            <person name="Emerson J.B."/>
            <person name="Anantharaman K."/>
            <person name="Thomas B.C."/>
            <person name="Malmstrom R."/>
            <person name="Stieglmeier M."/>
            <person name="Klingl A."/>
            <person name="Woyke T."/>
            <person name="Ryan C.M."/>
            <person name="Banfield J.F."/>
        </authorList>
    </citation>
    <scope>NUCLEOTIDE SEQUENCE [LARGE SCALE GENOMIC DNA]</scope>
</reference>
<evidence type="ECO:0000259" key="4">
    <source>
        <dbReference type="Pfam" id="PF01765"/>
    </source>
</evidence>
<dbReference type="GO" id="GO:0006412">
    <property type="term" value="P:translation"/>
    <property type="evidence" value="ECO:0007669"/>
    <property type="project" value="UniProtKB-KW"/>
</dbReference>